<keyword evidence="2" id="KW-1185">Reference proteome</keyword>
<evidence type="ECO:0008006" key="3">
    <source>
        <dbReference type="Google" id="ProtNLM"/>
    </source>
</evidence>
<dbReference type="EMBL" id="CP011307">
    <property type="protein sequence ID" value="ALP95684.1"/>
    <property type="molecule type" value="Genomic_DNA"/>
</dbReference>
<protein>
    <recommendedName>
        <fullName evidence="3">Aspartate/glutamate racemase family protein</fullName>
    </recommendedName>
</protein>
<reference evidence="1 2" key="1">
    <citation type="journal article" date="2015" name="Nat. Commun.">
        <title>Production of butyrate from lysine and the Amadori product fructoselysine by a human gut commensal.</title>
        <authorList>
            <person name="Bui T.P."/>
            <person name="Ritari J."/>
            <person name="Boeren S."/>
            <person name="de Waard P."/>
            <person name="Plugge C.M."/>
            <person name="de Vos W.M."/>
        </authorList>
    </citation>
    <scope>NUCLEOTIDE SEQUENCE [LARGE SCALE GENOMIC DNA]</scope>
    <source>
        <strain evidence="1 2">AF211</strain>
    </source>
</reference>
<dbReference type="PATRIC" id="fig|1297617.4.peg.3389"/>
<dbReference type="Proteomes" id="UP000064844">
    <property type="component" value="Chromosome"/>
</dbReference>
<reference evidence="2" key="2">
    <citation type="submission" date="2015-04" db="EMBL/GenBank/DDBJ databases">
        <title>A butyrogenic pathway from the amino acid lysine in a human gut commensal.</title>
        <authorList>
            <person name="de Vos W.M."/>
            <person name="Bui N.T.P."/>
            <person name="Plugge C.M."/>
            <person name="Ritari J."/>
        </authorList>
    </citation>
    <scope>NUCLEOTIDE SEQUENCE [LARGE SCALE GENOMIC DNA]</scope>
    <source>
        <strain evidence="2">AF211</strain>
    </source>
</reference>
<gene>
    <name evidence="1" type="ORF">IB211_03296</name>
</gene>
<evidence type="ECO:0000313" key="1">
    <source>
        <dbReference type="EMBL" id="ALP95684.1"/>
    </source>
</evidence>
<evidence type="ECO:0000313" key="2">
    <source>
        <dbReference type="Proteomes" id="UP000064844"/>
    </source>
</evidence>
<name>A0A0S2W8K8_9FIRM</name>
<proteinExistence type="predicted"/>
<sequence>MEKKPKICILRWEEGQVLPAQLQLESLPGNSTNPASYPFEVMMLRVKGANMDTIEENPCQEMLDKFIVVCKELAAQGVKAITTSCGFTAYYQEGLAAAVPELVFTSALLQVPFIQTMVGPNRKVAVLTANKYHLREEHLQRAKIVDRDHLVILSLHDQPEWGRIYTHPNEEFNLEAVTDEVVSVVRTGLEENPDIGAVVLECTDLPPYSTRIRDELGIPVFDINTMISYVALSLNEYKMF</sequence>
<dbReference type="AlphaFoldDB" id="A0A0S2W8K8"/>
<dbReference type="Gene3D" id="3.40.50.1860">
    <property type="match status" value="1"/>
</dbReference>
<dbReference type="eggNOG" id="COG0796">
    <property type="taxonomic scope" value="Bacteria"/>
</dbReference>
<dbReference type="RefSeq" id="WP_058118641.1">
    <property type="nucleotide sequence ID" value="NZ_CP011307.1"/>
</dbReference>
<accession>A0A0S2W8K8</accession>
<dbReference type="InterPro" id="IPR001920">
    <property type="entry name" value="Asp/Glu_race"/>
</dbReference>
<dbReference type="GO" id="GO:0016855">
    <property type="term" value="F:racemase and epimerase activity, acting on amino acids and derivatives"/>
    <property type="evidence" value="ECO:0007669"/>
    <property type="project" value="InterPro"/>
</dbReference>
<organism evidence="1 2">
    <name type="scientific">Intestinimonas butyriciproducens</name>
    <dbReference type="NCBI Taxonomy" id="1297617"/>
    <lineage>
        <taxon>Bacteria</taxon>
        <taxon>Bacillati</taxon>
        <taxon>Bacillota</taxon>
        <taxon>Clostridia</taxon>
        <taxon>Eubacteriales</taxon>
        <taxon>Intestinimonas</taxon>
    </lineage>
</organism>
<dbReference type="KEGG" id="ibu:IB211_03296"/>